<dbReference type="InParanoid" id="G0M8C3"/>
<organism evidence="3">
    <name type="scientific">Caenorhabditis brenneri</name>
    <name type="common">Nematode worm</name>
    <dbReference type="NCBI Taxonomy" id="135651"/>
    <lineage>
        <taxon>Eukaryota</taxon>
        <taxon>Metazoa</taxon>
        <taxon>Ecdysozoa</taxon>
        <taxon>Nematoda</taxon>
        <taxon>Chromadorea</taxon>
        <taxon>Rhabditida</taxon>
        <taxon>Rhabditina</taxon>
        <taxon>Rhabditomorpha</taxon>
        <taxon>Rhabditoidea</taxon>
        <taxon>Rhabditidae</taxon>
        <taxon>Peloderinae</taxon>
        <taxon>Caenorhabditis</taxon>
    </lineage>
</organism>
<sequence length="82" mass="9566">MQKCLFWYLLVPILDQPIIQRVLEVTLFGAKRSSPLLFHLSIYIVFEKTYMEQKKKKESEEGLADSESATHPLFYHSNTTTS</sequence>
<keyword evidence="3" id="KW-1185">Reference proteome</keyword>
<feature type="region of interest" description="Disordered" evidence="1">
    <location>
        <begin position="57"/>
        <end position="82"/>
    </location>
</feature>
<protein>
    <submittedName>
        <fullName evidence="2">Uncharacterized protein</fullName>
    </submittedName>
</protein>
<dbReference type="Proteomes" id="UP000008068">
    <property type="component" value="Unassembled WGS sequence"/>
</dbReference>
<evidence type="ECO:0000256" key="1">
    <source>
        <dbReference type="SAM" id="MobiDB-lite"/>
    </source>
</evidence>
<proteinExistence type="predicted"/>
<evidence type="ECO:0000313" key="3">
    <source>
        <dbReference type="Proteomes" id="UP000008068"/>
    </source>
</evidence>
<dbReference type="HOGENOM" id="CLU_2560300_0_0_1"/>
<gene>
    <name evidence="2" type="ORF">CAEBREN_19683</name>
</gene>
<evidence type="ECO:0000313" key="2">
    <source>
        <dbReference type="EMBL" id="EGT30180.1"/>
    </source>
</evidence>
<dbReference type="EMBL" id="GL379786">
    <property type="protein sequence ID" value="EGT30180.1"/>
    <property type="molecule type" value="Genomic_DNA"/>
</dbReference>
<accession>G0M8C3</accession>
<dbReference type="AlphaFoldDB" id="G0M8C3"/>
<name>G0M8C3_CAEBE</name>
<reference evidence="3" key="1">
    <citation type="submission" date="2011-07" db="EMBL/GenBank/DDBJ databases">
        <authorList>
            <consortium name="Caenorhabditis brenneri Sequencing and Analysis Consortium"/>
            <person name="Wilson R.K."/>
        </authorList>
    </citation>
    <scope>NUCLEOTIDE SEQUENCE [LARGE SCALE GENOMIC DNA]</scope>
    <source>
        <strain evidence="3">PB2801</strain>
    </source>
</reference>